<reference evidence="13" key="1">
    <citation type="submission" date="2020-05" db="EMBL/GenBank/DDBJ databases">
        <title>Phylogenomic resolution of chytrid fungi.</title>
        <authorList>
            <person name="Stajich J.E."/>
            <person name="Amses K."/>
            <person name="Simmons R."/>
            <person name="Seto K."/>
            <person name="Myers J."/>
            <person name="Bonds A."/>
            <person name="Quandt C.A."/>
            <person name="Barry K."/>
            <person name="Liu P."/>
            <person name="Grigoriev I."/>
            <person name="Longcore J.E."/>
            <person name="James T.Y."/>
        </authorList>
    </citation>
    <scope>NUCLEOTIDE SEQUENCE</scope>
    <source>
        <strain evidence="13">JEL0513</strain>
    </source>
</reference>
<keyword evidence="5 11" id="KW-0472">Membrane</keyword>
<evidence type="ECO:0000256" key="1">
    <source>
        <dbReference type="ARBA" id="ARBA00004127"/>
    </source>
</evidence>
<organism evidence="13 14">
    <name type="scientific">Physocladia obscura</name>
    <dbReference type="NCBI Taxonomy" id="109957"/>
    <lineage>
        <taxon>Eukaryota</taxon>
        <taxon>Fungi</taxon>
        <taxon>Fungi incertae sedis</taxon>
        <taxon>Chytridiomycota</taxon>
        <taxon>Chytridiomycota incertae sedis</taxon>
        <taxon>Chytridiomycetes</taxon>
        <taxon>Chytridiales</taxon>
        <taxon>Chytriomycetaceae</taxon>
        <taxon>Physocladia</taxon>
    </lineage>
</organism>
<proteinExistence type="inferred from homology"/>
<comment type="domain">
    <text evidence="11">The DHHC domain is required for palmitoyltransferase activity.</text>
</comment>
<accession>A0AAD5SSA8</accession>
<evidence type="ECO:0000256" key="7">
    <source>
        <dbReference type="ARBA" id="ARBA00023288"/>
    </source>
</evidence>
<evidence type="ECO:0000256" key="6">
    <source>
        <dbReference type="ARBA" id="ARBA00023139"/>
    </source>
</evidence>
<feature type="transmembrane region" description="Helical" evidence="11">
    <location>
        <begin position="63"/>
        <end position="86"/>
    </location>
</feature>
<evidence type="ECO:0000256" key="2">
    <source>
        <dbReference type="ARBA" id="ARBA00022679"/>
    </source>
</evidence>
<evidence type="ECO:0000256" key="10">
    <source>
        <dbReference type="ARBA" id="ARBA00048048"/>
    </source>
</evidence>
<keyword evidence="3 11" id="KW-0812">Transmembrane</keyword>
<dbReference type="AlphaFoldDB" id="A0AAD5SSA8"/>
<comment type="subcellular location">
    <subcellularLocation>
        <location evidence="1">Endomembrane system</location>
        <topology evidence="1">Multi-pass membrane protein</topology>
    </subcellularLocation>
</comment>
<keyword evidence="8 11" id="KW-0012">Acyltransferase</keyword>
<dbReference type="PANTHER" id="PTHR22883:SF43">
    <property type="entry name" value="PALMITOYLTRANSFERASE APP"/>
    <property type="match status" value="1"/>
</dbReference>
<dbReference type="Proteomes" id="UP001211907">
    <property type="component" value="Unassembled WGS sequence"/>
</dbReference>
<evidence type="ECO:0000259" key="12">
    <source>
        <dbReference type="Pfam" id="PF01529"/>
    </source>
</evidence>
<name>A0AAD5SSA8_9FUNG</name>
<keyword evidence="2 11" id="KW-0808">Transferase</keyword>
<sequence length="440" mass="49787">MDLSSSTDSTDRLVLDIQPPMLHRLSKCQTMGNISGSAGVSESSISFDTFAVKLRWFVTRKDCSVLTMGVILISGLSSLFTVYALPSLILRVSPAVGAVFAWLWFASLVHLFKTSLTDPGYLPINLVPMEGNQIPLQEQPIEASLRQDNVPSNLETSPEVFLEIPTELIIQPRQPSENLPQTYPFINVESSQPITRPAYQDVITIEVDGIPVQIKYCYTCQIWRPPRASHCRTCDRCIENHDHHCPWTGTCIGKHNYRYFFNFILATWFLASFVAIMSVIDIVLIAKELSGKNGNSSTDSGVLVLELNPVLPILVVMTGMFALVLGGMVGYHVIISSKNITTHEDIRQKYPLIHEAGQSVVSNRRRRREDQRDYVNPFDHGGWKQNLLWVFCRPAESTHNPSHRFGQMLQIREANRNFRQNPVHINVSTWRRTVSSNNRH</sequence>
<keyword evidence="4 11" id="KW-1133">Transmembrane helix</keyword>
<dbReference type="EC" id="2.3.1.225" evidence="11"/>
<keyword evidence="14" id="KW-1185">Reference proteome</keyword>
<evidence type="ECO:0000256" key="11">
    <source>
        <dbReference type="RuleBase" id="RU079119"/>
    </source>
</evidence>
<evidence type="ECO:0000256" key="4">
    <source>
        <dbReference type="ARBA" id="ARBA00022989"/>
    </source>
</evidence>
<dbReference type="Pfam" id="PF01529">
    <property type="entry name" value="DHHC"/>
    <property type="match status" value="1"/>
</dbReference>
<dbReference type="InterPro" id="IPR039859">
    <property type="entry name" value="PFA4/ZDH16/20/ERF2-like"/>
</dbReference>
<evidence type="ECO:0000313" key="13">
    <source>
        <dbReference type="EMBL" id="KAJ3099016.1"/>
    </source>
</evidence>
<feature type="transmembrane region" description="Helical" evidence="11">
    <location>
        <begin position="92"/>
        <end position="112"/>
    </location>
</feature>
<dbReference type="GO" id="GO:0005794">
    <property type="term" value="C:Golgi apparatus"/>
    <property type="evidence" value="ECO:0007669"/>
    <property type="project" value="TreeGrafter"/>
</dbReference>
<dbReference type="PROSITE" id="PS50216">
    <property type="entry name" value="DHHC"/>
    <property type="match status" value="1"/>
</dbReference>
<dbReference type="InterPro" id="IPR001594">
    <property type="entry name" value="Palmitoyltrfase_DHHC"/>
</dbReference>
<protein>
    <recommendedName>
        <fullName evidence="11">Palmitoyltransferase</fullName>
        <ecNumber evidence="11">2.3.1.225</ecNumber>
    </recommendedName>
</protein>
<keyword evidence="7" id="KW-0449">Lipoprotein</keyword>
<evidence type="ECO:0000256" key="8">
    <source>
        <dbReference type="ARBA" id="ARBA00023315"/>
    </source>
</evidence>
<keyword evidence="6" id="KW-0564">Palmitate</keyword>
<comment type="similarity">
    <text evidence="9">Belongs to the DHHC palmitoyltransferase family. ERF2/ZDHHC9 subfamily.</text>
</comment>
<evidence type="ECO:0000256" key="3">
    <source>
        <dbReference type="ARBA" id="ARBA00022692"/>
    </source>
</evidence>
<feature type="transmembrane region" description="Helical" evidence="11">
    <location>
        <begin position="310"/>
        <end position="334"/>
    </location>
</feature>
<dbReference type="GO" id="GO:0019706">
    <property type="term" value="F:protein-cysteine S-palmitoyltransferase activity"/>
    <property type="evidence" value="ECO:0007669"/>
    <property type="project" value="UniProtKB-EC"/>
</dbReference>
<evidence type="ECO:0000313" key="14">
    <source>
        <dbReference type="Proteomes" id="UP001211907"/>
    </source>
</evidence>
<evidence type="ECO:0000256" key="9">
    <source>
        <dbReference type="ARBA" id="ARBA00023463"/>
    </source>
</evidence>
<dbReference type="PANTHER" id="PTHR22883">
    <property type="entry name" value="ZINC FINGER DHHC DOMAIN CONTAINING PROTEIN"/>
    <property type="match status" value="1"/>
</dbReference>
<comment type="catalytic activity">
    <reaction evidence="10 11">
        <text>L-cysteinyl-[protein] + hexadecanoyl-CoA = S-hexadecanoyl-L-cysteinyl-[protein] + CoA</text>
        <dbReference type="Rhea" id="RHEA:36683"/>
        <dbReference type="Rhea" id="RHEA-COMP:10131"/>
        <dbReference type="Rhea" id="RHEA-COMP:11032"/>
        <dbReference type="ChEBI" id="CHEBI:29950"/>
        <dbReference type="ChEBI" id="CHEBI:57287"/>
        <dbReference type="ChEBI" id="CHEBI:57379"/>
        <dbReference type="ChEBI" id="CHEBI:74151"/>
        <dbReference type="EC" id="2.3.1.225"/>
    </reaction>
</comment>
<dbReference type="GO" id="GO:0006612">
    <property type="term" value="P:protein targeting to membrane"/>
    <property type="evidence" value="ECO:0007669"/>
    <property type="project" value="TreeGrafter"/>
</dbReference>
<feature type="transmembrane region" description="Helical" evidence="11">
    <location>
        <begin position="263"/>
        <end position="286"/>
    </location>
</feature>
<feature type="domain" description="Palmitoyltransferase DHHC" evidence="12">
    <location>
        <begin position="213"/>
        <end position="348"/>
    </location>
</feature>
<dbReference type="EMBL" id="JADGJH010002375">
    <property type="protein sequence ID" value="KAJ3099016.1"/>
    <property type="molecule type" value="Genomic_DNA"/>
</dbReference>
<evidence type="ECO:0000256" key="5">
    <source>
        <dbReference type="ARBA" id="ARBA00023136"/>
    </source>
</evidence>
<dbReference type="GO" id="GO:0005783">
    <property type="term" value="C:endoplasmic reticulum"/>
    <property type="evidence" value="ECO:0007669"/>
    <property type="project" value="TreeGrafter"/>
</dbReference>
<gene>
    <name evidence="13" type="ORF">HK100_004974</name>
</gene>
<comment type="caution">
    <text evidence="13">The sequence shown here is derived from an EMBL/GenBank/DDBJ whole genome shotgun (WGS) entry which is preliminary data.</text>
</comment>